<evidence type="ECO:0000313" key="2">
    <source>
        <dbReference type="Proteomes" id="UP001204144"/>
    </source>
</evidence>
<organism evidence="1 2">
    <name type="scientific">Lacihabitans soyangensis</name>
    <dbReference type="NCBI Taxonomy" id="869394"/>
    <lineage>
        <taxon>Bacteria</taxon>
        <taxon>Pseudomonadati</taxon>
        <taxon>Bacteroidota</taxon>
        <taxon>Cytophagia</taxon>
        <taxon>Cytophagales</taxon>
        <taxon>Leadbetterellaceae</taxon>
        <taxon>Lacihabitans</taxon>
    </lineage>
</organism>
<evidence type="ECO:0000313" key="1">
    <source>
        <dbReference type="EMBL" id="MCP9761880.1"/>
    </source>
</evidence>
<evidence type="ECO:0008006" key="3">
    <source>
        <dbReference type="Google" id="ProtNLM"/>
    </source>
</evidence>
<comment type="caution">
    <text evidence="1">The sequence shown here is derived from an EMBL/GenBank/DDBJ whole genome shotgun (WGS) entry which is preliminary data.</text>
</comment>
<protein>
    <recommendedName>
        <fullName evidence="3">DUF4848 domain-containing protein</fullName>
    </recommendedName>
</protein>
<reference evidence="1 2" key="1">
    <citation type="submission" date="2018-11" db="EMBL/GenBank/DDBJ databases">
        <title>Novel bacteria species description.</title>
        <authorList>
            <person name="Han J.-H."/>
        </authorList>
    </citation>
    <scope>NUCLEOTIDE SEQUENCE [LARGE SCALE GENOMIC DNA]</scope>
    <source>
        <strain evidence="1 2">KCTC23259</strain>
    </source>
</reference>
<gene>
    <name evidence="1" type="ORF">EGI31_02855</name>
</gene>
<keyword evidence="2" id="KW-1185">Reference proteome</keyword>
<dbReference type="RefSeq" id="WP_255035622.1">
    <property type="nucleotide sequence ID" value="NZ_RJUF01000003.1"/>
</dbReference>
<dbReference type="PROSITE" id="PS51257">
    <property type="entry name" value="PROKAR_LIPOPROTEIN"/>
    <property type="match status" value="1"/>
</dbReference>
<dbReference type="Proteomes" id="UP001204144">
    <property type="component" value="Unassembled WGS sequence"/>
</dbReference>
<dbReference type="EMBL" id="RJUF01000003">
    <property type="protein sequence ID" value="MCP9761880.1"/>
    <property type="molecule type" value="Genomic_DNA"/>
</dbReference>
<proteinExistence type="predicted"/>
<sequence>MKKVLFSFVFSWFLFSCSKEEISQSSPKIEIVNGILKFESRSHFEEFQKSLEMNTLGKEDLHLIDSFQSFEREVKKELTNQEKENIVKNNGSNVFFLNKSESNEIEAVPQIKDPILRKLLNKDGLVLLGKDALKVEFEREITFENFDPKSNVIFNNYSKFNSSIKANSRNGKVKSINSALPQNDSRHDYMRNDLRLKVRYDYDGSTPNPNYWNKIEIWGELQDRLAGVWWNRTADVITISSNFRNGVGNSSTTNNNSVYLEAYNIYGIDYEFGKNNSHHFDATATCIENGGQYVGDVTVSR</sequence>
<accession>A0AAE3H2X0</accession>
<name>A0AAE3H2X0_9BACT</name>
<dbReference type="AlphaFoldDB" id="A0AAE3H2X0"/>